<dbReference type="GO" id="GO:0031177">
    <property type="term" value="F:phosphopantetheine binding"/>
    <property type="evidence" value="ECO:0007669"/>
    <property type="project" value="InterPro"/>
</dbReference>
<dbReference type="InterPro" id="IPR020806">
    <property type="entry name" value="PKS_PP-bd"/>
</dbReference>
<dbReference type="Gene3D" id="1.10.1200.10">
    <property type="entry name" value="ACP-like"/>
    <property type="match status" value="1"/>
</dbReference>
<dbReference type="InterPro" id="IPR036291">
    <property type="entry name" value="NAD(P)-bd_dom_sf"/>
</dbReference>
<evidence type="ECO:0000259" key="6">
    <source>
        <dbReference type="PROSITE" id="PS50075"/>
    </source>
</evidence>
<dbReference type="Gene3D" id="3.30.70.3290">
    <property type="match status" value="1"/>
</dbReference>
<dbReference type="GO" id="GO:0006633">
    <property type="term" value="P:fatty acid biosynthetic process"/>
    <property type="evidence" value="ECO:0007669"/>
    <property type="project" value="InterPro"/>
</dbReference>
<dbReference type="PROSITE" id="PS00606">
    <property type="entry name" value="KS3_1"/>
    <property type="match status" value="1"/>
</dbReference>
<dbReference type="PANTHER" id="PTHR43775">
    <property type="entry name" value="FATTY ACID SYNTHASE"/>
    <property type="match status" value="1"/>
</dbReference>
<dbReference type="Proteomes" id="UP000198224">
    <property type="component" value="Chromosome I"/>
</dbReference>
<dbReference type="CDD" id="cd08952">
    <property type="entry name" value="KR_1_SDR_x"/>
    <property type="match status" value="1"/>
</dbReference>
<dbReference type="SUPFAM" id="SSF51735">
    <property type="entry name" value="NAD(P)-binding Rossmann-fold domains"/>
    <property type="match status" value="2"/>
</dbReference>
<dbReference type="Pfam" id="PF00109">
    <property type="entry name" value="ketoacyl-synt"/>
    <property type="match status" value="1"/>
</dbReference>
<dbReference type="SMART" id="SM01294">
    <property type="entry name" value="PKS_PP_betabranch"/>
    <property type="match status" value="1"/>
</dbReference>
<name>A0A1C4YNK9_9ACTN</name>
<dbReference type="InterPro" id="IPR009081">
    <property type="entry name" value="PP-bd_ACP"/>
</dbReference>
<dbReference type="Gene3D" id="3.40.47.10">
    <property type="match status" value="1"/>
</dbReference>
<evidence type="ECO:0000256" key="2">
    <source>
        <dbReference type="ARBA" id="ARBA00022553"/>
    </source>
</evidence>
<keyword evidence="5" id="KW-0012">Acyltransferase</keyword>
<dbReference type="GO" id="GO:0004315">
    <property type="term" value="F:3-oxoacyl-[acyl-carrier-protein] synthase activity"/>
    <property type="evidence" value="ECO:0007669"/>
    <property type="project" value="InterPro"/>
</dbReference>
<dbReference type="InterPro" id="IPR018201">
    <property type="entry name" value="Ketoacyl_synth_AS"/>
</dbReference>
<dbReference type="PROSITE" id="PS52004">
    <property type="entry name" value="KS3_2"/>
    <property type="match status" value="1"/>
</dbReference>
<dbReference type="SMART" id="SM00823">
    <property type="entry name" value="PKS_PP"/>
    <property type="match status" value="1"/>
</dbReference>
<dbReference type="PROSITE" id="PS50075">
    <property type="entry name" value="CARRIER"/>
    <property type="match status" value="1"/>
</dbReference>
<reference evidence="9" key="1">
    <citation type="submission" date="2016-06" db="EMBL/GenBank/DDBJ databases">
        <authorList>
            <person name="Varghese N."/>
            <person name="Submissions Spin"/>
        </authorList>
    </citation>
    <scope>NUCLEOTIDE SEQUENCE [LARGE SCALE GENOMIC DNA]</scope>
    <source>
        <strain evidence="9">DSM 45160</strain>
    </source>
</reference>
<dbReference type="PROSITE" id="PS00012">
    <property type="entry name" value="PHOSPHOPANTETHEINE"/>
    <property type="match status" value="1"/>
</dbReference>
<dbReference type="Pfam" id="PF16197">
    <property type="entry name" value="KAsynt_C_assoc"/>
    <property type="match status" value="1"/>
</dbReference>
<dbReference type="InterPro" id="IPR014031">
    <property type="entry name" value="Ketoacyl_synth_C"/>
</dbReference>
<dbReference type="Pfam" id="PF18369">
    <property type="entry name" value="PKS_DE"/>
    <property type="match status" value="1"/>
</dbReference>
<dbReference type="InterPro" id="IPR057326">
    <property type="entry name" value="KR_dom"/>
</dbReference>
<evidence type="ECO:0000256" key="3">
    <source>
        <dbReference type="ARBA" id="ARBA00022679"/>
    </source>
</evidence>
<dbReference type="Pfam" id="PF02801">
    <property type="entry name" value="Ketoacyl-synt_C"/>
    <property type="match status" value="1"/>
</dbReference>
<organism evidence="8 9">
    <name type="scientific">Micromonospora chokoriensis</name>
    <dbReference type="NCBI Taxonomy" id="356851"/>
    <lineage>
        <taxon>Bacteria</taxon>
        <taxon>Bacillati</taxon>
        <taxon>Actinomycetota</taxon>
        <taxon>Actinomycetes</taxon>
        <taxon>Micromonosporales</taxon>
        <taxon>Micromonosporaceae</taxon>
        <taxon>Micromonospora</taxon>
    </lineage>
</organism>
<dbReference type="SMART" id="SM00825">
    <property type="entry name" value="PKS_KS"/>
    <property type="match status" value="1"/>
</dbReference>
<accession>A0A1C4YNK9</accession>
<dbReference type="SMART" id="SM00827">
    <property type="entry name" value="PKS_AT"/>
    <property type="match status" value="1"/>
</dbReference>
<dbReference type="InterPro" id="IPR050091">
    <property type="entry name" value="PKS_NRPS_Biosynth_Enz"/>
</dbReference>
<keyword evidence="9" id="KW-1185">Reference proteome</keyword>
<dbReference type="InterPro" id="IPR001227">
    <property type="entry name" value="Ac_transferase_dom_sf"/>
</dbReference>
<dbReference type="InterPro" id="IPR020841">
    <property type="entry name" value="PKS_Beta-ketoAc_synthase_dom"/>
</dbReference>
<dbReference type="InterPro" id="IPR016035">
    <property type="entry name" value="Acyl_Trfase/lysoPLipase"/>
</dbReference>
<dbReference type="EMBL" id="LT607409">
    <property type="protein sequence ID" value="SCF21921.1"/>
    <property type="molecule type" value="Genomic_DNA"/>
</dbReference>
<dbReference type="SUPFAM" id="SSF53901">
    <property type="entry name" value="Thiolase-like"/>
    <property type="match status" value="1"/>
</dbReference>
<dbReference type="InterPro" id="IPR014030">
    <property type="entry name" value="Ketoacyl_synth_N"/>
</dbReference>
<evidence type="ECO:0000313" key="8">
    <source>
        <dbReference type="EMBL" id="SCF21921.1"/>
    </source>
</evidence>
<dbReference type="CDD" id="cd00833">
    <property type="entry name" value="PKS"/>
    <property type="match status" value="1"/>
</dbReference>
<feature type="domain" description="Carrier" evidence="6">
    <location>
        <begin position="1465"/>
        <end position="1540"/>
    </location>
</feature>
<dbReference type="Pfam" id="PF00550">
    <property type="entry name" value="PP-binding"/>
    <property type="match status" value="1"/>
</dbReference>
<keyword evidence="1" id="KW-0596">Phosphopantetheine</keyword>
<dbReference type="FunFam" id="1.10.1200.10:FF:000007">
    <property type="entry name" value="Probable polyketide synthase pks17"/>
    <property type="match status" value="1"/>
</dbReference>
<dbReference type="SUPFAM" id="SSF47336">
    <property type="entry name" value="ACP-like"/>
    <property type="match status" value="1"/>
</dbReference>
<dbReference type="Gene3D" id="3.40.366.10">
    <property type="entry name" value="Malonyl-Coenzyme A Acyl Carrier Protein, domain 2"/>
    <property type="match status" value="1"/>
</dbReference>
<dbReference type="InterPro" id="IPR016036">
    <property type="entry name" value="Malonyl_transacylase_ACP-bd"/>
</dbReference>
<keyword evidence="2" id="KW-0597">Phosphoprotein</keyword>
<evidence type="ECO:0000256" key="4">
    <source>
        <dbReference type="ARBA" id="ARBA00023268"/>
    </source>
</evidence>
<dbReference type="Pfam" id="PF00698">
    <property type="entry name" value="Acyl_transf_1"/>
    <property type="match status" value="1"/>
</dbReference>
<proteinExistence type="predicted"/>
<dbReference type="Gene3D" id="6.10.140.1830">
    <property type="match status" value="1"/>
</dbReference>
<dbReference type="Gene3D" id="3.40.50.720">
    <property type="entry name" value="NAD(P)-binding Rossmann-like Domain"/>
    <property type="match status" value="1"/>
</dbReference>
<dbReference type="InterPro" id="IPR032821">
    <property type="entry name" value="PKS_assoc"/>
</dbReference>
<evidence type="ECO:0000256" key="1">
    <source>
        <dbReference type="ARBA" id="ARBA00022450"/>
    </source>
</evidence>
<evidence type="ECO:0000313" key="9">
    <source>
        <dbReference type="Proteomes" id="UP000198224"/>
    </source>
</evidence>
<gene>
    <name evidence="8" type="ORF">GA0070612_4981</name>
</gene>
<sequence>MADDEKLRHFLKKVTTTLQETKQQLHEAENRDREPIAIVSMSCRFPGGVRGPDDLWQMLIGERDALGPLPADRGWDLESLYSPDADAPGQSYVREGSFLDDAADFDAAFFGISPHEALAMDPQQRLLLEASWEAIERAGVNPQSLRGSQTGVFVGITQQNYGTALHEAPEGVDMYLGTGTTTSVASGRIAYSLGFGGPAVTVDTACSSSLVAMHWAVQSLRSRECDLALVGGVTIMAAPGAFILFSRQKGLAADGRCKPFAEAADGTAWGEGVGIIMAERLSDAQRNGHPILAIVRGSATNQDGASNGLTAPNGPAQERVIRAALANARLTPDQVDTVESHGTGTTLGDPIEAQALLETYGRGRPAEHPLWITSVKSNIGHTQSAAGIAGLIKAVLSIQHGILPKTLNVDAPTSHVDWSTGAAQVLTETIPWPQTGHPRRAGVSSFGVSGTNGHIILEQPPTEAPVDTTDPTGGPVAAWPISARTEAGLVAQARRLHDHLTRHPSLTPSDVGHSLWTTRATFDHRAVVVGADRDEMLASLAEFPDGSAPRADRQLTGKPLFVFPGQGSQWLGMATELLDTEPVFAARIAECAAALDPYVDWSLLDVLRCTDPTALDRVDVVQPALWAVMVSLAETWISRGVRPGAVVGHSQGEIAAACVAGALSLTDAAKVVALRSRALLALSGTGGMVSVNAPLATVEPLLTDGIAVAAVNGPSSVVVAGADVAAFLTAAQAAGVRARQVQVDYASHCAQVEPIEAELARLLDGITPTTGTVPIISTVTGAPIDGTAMTAAYWYDNLRNPVRLDLAVHHALDAGHALIVEISPHPVLIAGLTGLAEDAGGDAVVLGTLRRGDGGLRRFTHSLASAYVHGAAVDFATVHPQGRTVPLPTFAFQGRPYWLGGQRPPTPAVVAPGTDDAVFWNAVARQDANVLAETIGVDPAAVGDLLPALSSWRQQRQTGSKLDSWRYRDEWVRVPDRPARLTGTWLVAVPAGIDSPLPAEVGSALRLGGARVVPVEIDPFDVHRTALAAQLTLALDAADCDRPDGVLSLLALDERVLARYRSTPRGFAATVVLVQALGDLGIGAPLWCASRGAIGTGPGDPLANPAQALLWGFGRVAALEHPERWGGLVDLPATLDERGGNLLCALLSGATGEDQAAIRTPGLLGRRLMRAPVGDRSPARRWQPRGTTLVLGGTGGLGSQLARWLAAHGAEHLLLVSRRGPDAPGAEALRDDLIALGATVTVAACDAADRSALAALIDAIPAETPLTAVVHSAAVLDDCVIDALETHRVDGVLRAKVDSARHLHELTRDLDLDAFVTFSSFAGTVASSGVGNYAPANAYLDALVQHRRSLGLPGTAIAWGAWGGGGMADGEFGELLTRHGVAEMAPELAITTLRQAVEHDEPFLTVADIRWERFFVAVTATRPSPLVSAIPEAQQVLAAIARDADGAGDSAAARLAGLPPAERAKALLDTVRTQVATVLGYASADEVPPKKAFQELGFDSVTAVELRNRLGAATGLRLPVTLVFDYPNPTTLAAFLDSLCGGTGDTSALDDLDRLEAALDSLEPDDVTYVRLMTRMQALVADWKHGRAEPVETAGEALADATDEEMFDLLGKKFGIA</sequence>
<dbReference type="InterPro" id="IPR014043">
    <property type="entry name" value="Acyl_transferase_dom"/>
</dbReference>
<dbReference type="SMART" id="SM00822">
    <property type="entry name" value="PKS_KR"/>
    <property type="match status" value="1"/>
</dbReference>
<dbReference type="FunFam" id="3.40.366.10:FF:000002">
    <property type="entry name" value="Probable polyketide synthase 2"/>
    <property type="match status" value="1"/>
</dbReference>
<dbReference type="PANTHER" id="PTHR43775:SF51">
    <property type="entry name" value="INACTIVE PHENOLPHTHIOCEROL SYNTHESIS POLYKETIDE SYNTHASE TYPE I PKS1-RELATED"/>
    <property type="match status" value="1"/>
</dbReference>
<evidence type="ECO:0000259" key="7">
    <source>
        <dbReference type="PROSITE" id="PS52004"/>
    </source>
</evidence>
<feature type="domain" description="Ketosynthase family 3 (KS3)" evidence="7">
    <location>
        <begin position="33"/>
        <end position="459"/>
    </location>
</feature>
<dbReference type="SUPFAM" id="SSF55048">
    <property type="entry name" value="Probable ACP-binding domain of malonyl-CoA ACP transacylase"/>
    <property type="match status" value="1"/>
</dbReference>
<keyword evidence="3 8" id="KW-0808">Transferase</keyword>
<protein>
    <submittedName>
        <fullName evidence="8">Acyl transferase domain-containing protein</fullName>
    </submittedName>
</protein>
<dbReference type="FunFam" id="3.40.47.10:FF:000019">
    <property type="entry name" value="Polyketide synthase type I"/>
    <property type="match status" value="1"/>
</dbReference>
<dbReference type="SUPFAM" id="SSF52151">
    <property type="entry name" value="FabD/lysophospholipase-like"/>
    <property type="match status" value="1"/>
</dbReference>
<dbReference type="InterPro" id="IPR016039">
    <property type="entry name" value="Thiolase-like"/>
</dbReference>
<dbReference type="RefSeq" id="WP_088990093.1">
    <property type="nucleotide sequence ID" value="NZ_LT607409.1"/>
</dbReference>
<dbReference type="NCBIfam" id="NF045894">
    <property type="entry name" value="PKS_plus_SDR"/>
    <property type="match status" value="1"/>
</dbReference>
<dbReference type="InterPro" id="IPR006162">
    <property type="entry name" value="Ppantetheine_attach_site"/>
</dbReference>
<keyword evidence="4" id="KW-0511">Multifunctional enzyme</keyword>
<dbReference type="InterPro" id="IPR013968">
    <property type="entry name" value="PKS_KR"/>
</dbReference>
<evidence type="ECO:0000256" key="5">
    <source>
        <dbReference type="ARBA" id="ARBA00023315"/>
    </source>
</evidence>
<dbReference type="Pfam" id="PF08659">
    <property type="entry name" value="KR"/>
    <property type="match status" value="1"/>
</dbReference>
<dbReference type="InterPro" id="IPR041618">
    <property type="entry name" value="PKS_DE"/>
</dbReference>
<dbReference type="InterPro" id="IPR036736">
    <property type="entry name" value="ACP-like_sf"/>
</dbReference>
<dbReference type="GO" id="GO:0004312">
    <property type="term" value="F:fatty acid synthase activity"/>
    <property type="evidence" value="ECO:0007669"/>
    <property type="project" value="TreeGrafter"/>
</dbReference>